<gene>
    <name evidence="2" type="ORF">CYMTET_42307</name>
</gene>
<comment type="caution">
    <text evidence="2">The sequence shown here is derived from an EMBL/GenBank/DDBJ whole genome shotgun (WGS) entry which is preliminary data.</text>
</comment>
<organism evidence="2 3">
    <name type="scientific">Cymbomonas tetramitiformis</name>
    <dbReference type="NCBI Taxonomy" id="36881"/>
    <lineage>
        <taxon>Eukaryota</taxon>
        <taxon>Viridiplantae</taxon>
        <taxon>Chlorophyta</taxon>
        <taxon>Pyramimonadophyceae</taxon>
        <taxon>Pyramimonadales</taxon>
        <taxon>Pyramimonadaceae</taxon>
        <taxon>Cymbomonas</taxon>
    </lineage>
</organism>
<dbReference type="InterPro" id="IPR036397">
    <property type="entry name" value="RNaseH_sf"/>
</dbReference>
<dbReference type="InterPro" id="IPR012337">
    <property type="entry name" value="RNaseH-like_sf"/>
</dbReference>
<accession>A0AAE0C4C6</accession>
<dbReference type="EMBL" id="LGRX02028298">
    <property type="protein sequence ID" value="KAK3248221.1"/>
    <property type="molecule type" value="Genomic_DNA"/>
</dbReference>
<dbReference type="AlphaFoldDB" id="A0AAE0C4C6"/>
<sequence>MAFILRAHHLGNTVPKDIIPVIRTCLTCDLHNPPPAPKLVNAVKTTEAYREYSLDYTPFNEGNLAAVHGIWRGNGVHEGWLADTEKAYVVAQCIITSWSGKDPPTHIRCDNGRAFTAEIIQIICATVHVTMVFIQAGNPNQNGAIEVAHKPFIGIMTSLLIQDPNLSYADAISMAVNIKSDLVMPRSTTAQRSSITTSKLQGFAATGPYIIEAIVSKTSVRLVDRLWGKTFDRATSISMLTMFKARGESTLPQVYTSITRVILHVVLMHPPRPRTLNVFRVLHTLPPRLNAHHKTSR</sequence>
<name>A0AAE0C4C6_9CHLO</name>
<protein>
    <recommendedName>
        <fullName evidence="1">Integrase catalytic domain-containing protein</fullName>
    </recommendedName>
</protein>
<dbReference type="GO" id="GO:0015074">
    <property type="term" value="P:DNA integration"/>
    <property type="evidence" value="ECO:0007669"/>
    <property type="project" value="InterPro"/>
</dbReference>
<dbReference type="Gene3D" id="3.30.420.10">
    <property type="entry name" value="Ribonuclease H-like superfamily/Ribonuclease H"/>
    <property type="match status" value="1"/>
</dbReference>
<evidence type="ECO:0000259" key="1">
    <source>
        <dbReference type="PROSITE" id="PS50994"/>
    </source>
</evidence>
<dbReference type="InterPro" id="IPR001584">
    <property type="entry name" value="Integrase_cat-core"/>
</dbReference>
<evidence type="ECO:0000313" key="3">
    <source>
        <dbReference type="Proteomes" id="UP001190700"/>
    </source>
</evidence>
<dbReference type="PROSITE" id="PS50994">
    <property type="entry name" value="INTEGRASE"/>
    <property type="match status" value="1"/>
</dbReference>
<dbReference type="Proteomes" id="UP001190700">
    <property type="component" value="Unassembled WGS sequence"/>
</dbReference>
<dbReference type="GO" id="GO:0003676">
    <property type="term" value="F:nucleic acid binding"/>
    <property type="evidence" value="ECO:0007669"/>
    <property type="project" value="InterPro"/>
</dbReference>
<feature type="domain" description="Integrase catalytic" evidence="1">
    <location>
        <begin position="33"/>
        <end position="200"/>
    </location>
</feature>
<reference evidence="2 3" key="1">
    <citation type="journal article" date="2015" name="Genome Biol. Evol.">
        <title>Comparative Genomics of a Bacterivorous Green Alga Reveals Evolutionary Causalities and Consequences of Phago-Mixotrophic Mode of Nutrition.</title>
        <authorList>
            <person name="Burns J.A."/>
            <person name="Paasch A."/>
            <person name="Narechania A."/>
            <person name="Kim E."/>
        </authorList>
    </citation>
    <scope>NUCLEOTIDE SEQUENCE [LARGE SCALE GENOMIC DNA]</scope>
    <source>
        <strain evidence="2 3">PLY_AMNH</strain>
    </source>
</reference>
<proteinExistence type="predicted"/>
<dbReference type="SUPFAM" id="SSF53098">
    <property type="entry name" value="Ribonuclease H-like"/>
    <property type="match status" value="1"/>
</dbReference>
<keyword evidence="3" id="KW-1185">Reference proteome</keyword>
<evidence type="ECO:0000313" key="2">
    <source>
        <dbReference type="EMBL" id="KAK3248221.1"/>
    </source>
</evidence>